<dbReference type="EMBL" id="OIVN01001348">
    <property type="protein sequence ID" value="SPC92974.1"/>
    <property type="molecule type" value="Genomic_DNA"/>
</dbReference>
<gene>
    <name evidence="4" type="ORF">FSB_LOCUS20856</name>
</gene>
<feature type="compositionally biased region" description="Acidic residues" evidence="1">
    <location>
        <begin position="155"/>
        <end position="169"/>
    </location>
</feature>
<protein>
    <submittedName>
        <fullName evidence="4">Uncharacterized protein</fullName>
    </submittedName>
</protein>
<feature type="compositionally biased region" description="Acidic residues" evidence="1">
    <location>
        <begin position="128"/>
        <end position="148"/>
    </location>
</feature>
<evidence type="ECO:0000313" key="4">
    <source>
        <dbReference type="EMBL" id="SPC92974.1"/>
    </source>
</evidence>
<evidence type="ECO:0000256" key="1">
    <source>
        <dbReference type="SAM" id="MobiDB-lite"/>
    </source>
</evidence>
<reference evidence="4" key="1">
    <citation type="submission" date="2018-02" db="EMBL/GenBank/DDBJ databases">
        <authorList>
            <person name="Cohen D.B."/>
            <person name="Kent A.D."/>
        </authorList>
    </citation>
    <scope>NUCLEOTIDE SEQUENCE</scope>
</reference>
<dbReference type="InterPro" id="IPR058594">
    <property type="entry name" value="PB1-like_dom_pln"/>
</dbReference>
<evidence type="ECO:0000259" key="3">
    <source>
        <dbReference type="Pfam" id="PF26130"/>
    </source>
</evidence>
<feature type="region of interest" description="Disordered" evidence="1">
    <location>
        <begin position="123"/>
        <end position="258"/>
    </location>
</feature>
<dbReference type="PANTHER" id="PTHR31973:SF187">
    <property type="entry name" value="MUTATOR TRANSPOSASE MUDRA PROTEIN"/>
    <property type="match status" value="1"/>
</dbReference>
<feature type="domain" description="MULE transposase" evidence="2">
    <location>
        <begin position="293"/>
        <end position="389"/>
    </location>
</feature>
<feature type="region of interest" description="Disordered" evidence="1">
    <location>
        <begin position="599"/>
        <end position="628"/>
    </location>
</feature>
<feature type="domain" description="PB1-like" evidence="3">
    <location>
        <begin position="6"/>
        <end position="102"/>
    </location>
</feature>
<sequence length="780" mass="85796">MTNLLFEIEIHSGGQFERNPELVYLGGKVSTYCKVDPDRLSYFEIQDMVAECGSPSTSLVYYLIPGGNLEQGLRLITGDDEVLYMCELHVAWPIDRITLYVEGGVEPLQVVVGLDGVVGQSDFGGVVDEGDEGDELEGDFFESDELEGDYFSTGDELEGDELNEGDEGASDAQSSMQAEVGGNGGNNASDAQPSMQAEVGSNGGNNASDAQPSIQPEVGNNAQPAMRIDRIRVRQYAPSTTRPNQPDVQAPDWTEPGIEDYEIHSGAISDDEDPRDRASEFNQQTDMRKPDLVLGLDGCHLKGRFGGQLLAATVRDGNDNIFPVVVAVVEQECKDSWIWFLKHFSEDIGDPQDLNLVFISDRQKGLVPAFKKLFPKVEHRYCLKHIYSNFKLLFKGLELKDALWSCAAASTEREFERRMEYLKGLDEKAWKWLSKIPAKQWVRLMTRLHTKRIGMEKYGGSVCPNVQDKLEKLKMESRSFSAMPSGRFKYEVDNYYERHVVDLTKKECSCRIWDLTVKLFIQCLAKMSGLRVDICLHSHHMFLDPRRPKKLRRRDPDEPRNPHKVSRMNREIKCGKCNKVGHNSRSCNVGITGETAWQRRQRLKQQKAAQGGSYSTTNQGNTSSQPHHHNPIITALIITTLIITAPSSQPQPSQPATRSRSAQWFSSTQPTTHAPRETWHSRASSSQPVNVRDSIARGAGSGAGRGRGAGSGVGKGKGATSGAGMGSTSGAGRGSISGQASGASKSWINGAAVKNLGEKRTRGSGSSRPSKLPVVGGRGK</sequence>
<dbReference type="InterPro" id="IPR018289">
    <property type="entry name" value="MULE_transposase_dom"/>
</dbReference>
<dbReference type="PANTHER" id="PTHR31973">
    <property type="entry name" value="POLYPROTEIN, PUTATIVE-RELATED"/>
    <property type="match status" value="1"/>
</dbReference>
<feature type="compositionally biased region" description="Low complexity" evidence="1">
    <location>
        <begin position="646"/>
        <end position="661"/>
    </location>
</feature>
<accession>A0A2N9G1K6</accession>
<dbReference type="Pfam" id="PF26130">
    <property type="entry name" value="PB1-like"/>
    <property type="match status" value="1"/>
</dbReference>
<feature type="region of interest" description="Disordered" evidence="1">
    <location>
        <begin position="646"/>
        <end position="780"/>
    </location>
</feature>
<organism evidence="4">
    <name type="scientific">Fagus sylvatica</name>
    <name type="common">Beechnut</name>
    <dbReference type="NCBI Taxonomy" id="28930"/>
    <lineage>
        <taxon>Eukaryota</taxon>
        <taxon>Viridiplantae</taxon>
        <taxon>Streptophyta</taxon>
        <taxon>Embryophyta</taxon>
        <taxon>Tracheophyta</taxon>
        <taxon>Spermatophyta</taxon>
        <taxon>Magnoliopsida</taxon>
        <taxon>eudicotyledons</taxon>
        <taxon>Gunneridae</taxon>
        <taxon>Pentapetalae</taxon>
        <taxon>rosids</taxon>
        <taxon>fabids</taxon>
        <taxon>Fagales</taxon>
        <taxon>Fagaceae</taxon>
        <taxon>Fagus</taxon>
    </lineage>
</organism>
<proteinExistence type="predicted"/>
<feature type="compositionally biased region" description="Gly residues" evidence="1">
    <location>
        <begin position="699"/>
        <end position="735"/>
    </location>
</feature>
<feature type="compositionally biased region" description="Polar residues" evidence="1">
    <location>
        <begin position="662"/>
        <end position="672"/>
    </location>
</feature>
<name>A0A2N9G1K6_FAGSY</name>
<feature type="region of interest" description="Disordered" evidence="1">
    <location>
        <begin position="265"/>
        <end position="284"/>
    </location>
</feature>
<feature type="compositionally biased region" description="Polar residues" evidence="1">
    <location>
        <begin position="736"/>
        <end position="747"/>
    </location>
</feature>
<dbReference type="Pfam" id="PF10551">
    <property type="entry name" value="MULE"/>
    <property type="match status" value="1"/>
</dbReference>
<feature type="compositionally biased region" description="Polar residues" evidence="1">
    <location>
        <begin position="612"/>
        <end position="625"/>
    </location>
</feature>
<feature type="region of interest" description="Disordered" evidence="1">
    <location>
        <begin position="547"/>
        <end position="567"/>
    </location>
</feature>
<feature type="compositionally biased region" description="Polar residues" evidence="1">
    <location>
        <begin position="186"/>
        <end position="195"/>
    </location>
</feature>
<dbReference type="AlphaFoldDB" id="A0A2N9G1K6"/>
<evidence type="ECO:0000259" key="2">
    <source>
        <dbReference type="Pfam" id="PF10551"/>
    </source>
</evidence>
<feature type="compositionally biased region" description="Polar residues" evidence="1">
    <location>
        <begin position="237"/>
        <end position="247"/>
    </location>
</feature>
<feature type="compositionally biased region" description="Polar residues" evidence="1">
    <location>
        <begin position="204"/>
        <end position="223"/>
    </location>
</feature>